<accession>A0AAE9B008</accession>
<sequence>MRMTRGRFLGLTAGAAGAMALPTTKAAAMVGMLRPREAEETRAGGKGGRRGLSYRSVVYEVGEGDIPATRWSAERVRRDMRAIRHELRADSVKVTGDGVERLTRTAAEAAERGLNVWLEPTLGGVPEREILDHLAETGRFAERLRRQGLDVHLSVGCEFLIFLPGIVPGDDILERIENLLAGNFDPVEAARRVHDFTARAAGVARSVFHGPLTYAAAEDEEVDWDLFDIVGLDYYGYHRGRSAYIRDLRRHVRPGKPLSIQEFGCCTFEGAPQDAGMGWSMVDFRAEPPRIKGDLKRSERVQATYVTDVLAAFEAMGLYAAHAFTFISPDSPHRPDAPRYDLDMASYALVKPLRDRPDDPESDWHWEPKQSFHALAGAYGGAVC</sequence>
<name>A0AAE9B008_9ACTN</name>
<comment type="caution">
    <text evidence="1">The sequence shown here is derived from an EMBL/GenBank/DDBJ whole genome shotgun (WGS) entry which is preliminary data.</text>
</comment>
<proteinExistence type="predicted"/>
<protein>
    <submittedName>
        <fullName evidence="1">Abortive phage infection protein</fullName>
    </submittedName>
</protein>
<dbReference type="PROSITE" id="PS51318">
    <property type="entry name" value="TAT"/>
    <property type="match status" value="1"/>
</dbReference>
<dbReference type="AlphaFoldDB" id="A0AAE9B008"/>
<evidence type="ECO:0000313" key="1">
    <source>
        <dbReference type="EMBL" id="TQE33819.1"/>
    </source>
</evidence>
<dbReference type="InterPro" id="IPR017853">
    <property type="entry name" value="GH"/>
</dbReference>
<dbReference type="Gene3D" id="3.20.20.80">
    <property type="entry name" value="Glycosidases"/>
    <property type="match status" value="1"/>
</dbReference>
<dbReference type="EMBL" id="SPAZ01000147">
    <property type="protein sequence ID" value="TQE33819.1"/>
    <property type="molecule type" value="Genomic_DNA"/>
</dbReference>
<dbReference type="SUPFAM" id="SSF51445">
    <property type="entry name" value="(Trans)glycosidases"/>
    <property type="match status" value="1"/>
</dbReference>
<gene>
    <name evidence="1" type="ORF">Sipo8835_16995</name>
</gene>
<organism evidence="1 2">
    <name type="scientific">Streptomyces ipomoeae</name>
    <dbReference type="NCBI Taxonomy" id="103232"/>
    <lineage>
        <taxon>Bacteria</taxon>
        <taxon>Bacillati</taxon>
        <taxon>Actinomycetota</taxon>
        <taxon>Actinomycetes</taxon>
        <taxon>Kitasatosporales</taxon>
        <taxon>Streptomycetaceae</taxon>
        <taxon>Streptomyces</taxon>
    </lineage>
</organism>
<dbReference type="InterPro" id="IPR006311">
    <property type="entry name" value="TAT_signal"/>
</dbReference>
<dbReference type="Proteomes" id="UP000318720">
    <property type="component" value="Unassembled WGS sequence"/>
</dbReference>
<reference evidence="1 2" key="1">
    <citation type="submission" date="2019-03" db="EMBL/GenBank/DDBJ databases">
        <title>Comparative genomic analyses of the sweetpotato soil rot pathogen, Streptomyces ipomoeae.</title>
        <authorList>
            <person name="Ruschel Soares N."/>
            <person name="Badger J.H."/>
            <person name="Huguet-Tapia J.C."/>
            <person name="Clark C.A."/>
            <person name="Pettis G.S."/>
        </authorList>
    </citation>
    <scope>NUCLEOTIDE SEQUENCE [LARGE SCALE GENOMIC DNA]</scope>
    <source>
        <strain evidence="1 2">88-35</strain>
    </source>
</reference>
<evidence type="ECO:0000313" key="2">
    <source>
        <dbReference type="Proteomes" id="UP000318720"/>
    </source>
</evidence>